<dbReference type="CDD" id="cd20495">
    <property type="entry name" value="C58_PaToxP-like"/>
    <property type="match status" value="1"/>
</dbReference>
<dbReference type="InterPro" id="IPR024769">
    <property type="entry name" value="TcdA/TcdB_pore_forming"/>
</dbReference>
<gene>
    <name evidence="2" type="ORF">P7V44_20960</name>
    <name evidence="3" type="ORF">Q5E86_06785</name>
</gene>
<comment type="caution">
    <text evidence="2">The sequence shown here is derived from an EMBL/GenBank/DDBJ whole genome shotgun (WGS) entry which is preliminary data.</text>
</comment>
<organism evidence="2 4">
    <name type="scientific">Providencia huashanensis</name>
    <dbReference type="NCBI Taxonomy" id="3037798"/>
    <lineage>
        <taxon>Bacteria</taxon>
        <taxon>Pseudomonadati</taxon>
        <taxon>Pseudomonadota</taxon>
        <taxon>Gammaproteobacteria</taxon>
        <taxon>Enterobacterales</taxon>
        <taxon>Morganellaceae</taxon>
        <taxon>Providencia</taxon>
    </lineage>
</organism>
<sequence length="1984" mass="225729">MIVINDAQKKIGKELIKSNDINLITSNFIEFTQRNAINTDSITHFEQPFTEGRIQFIKVADGAYSMEYASGSDVLRDGESIESYFLGCNRINDNNKRPIYIDIPKNAKEIKFLFTGTLSGHSIIVTDLNSESYRVYQDRRTNSSILYDNVVMAIDYNDYRVEGSHGGIATAYMQYINGKWQLLLQKQKYKIEGNIAIPIFRDENKPLDSYHASVNFLSYKKRKFIEYRGRLHKRILNLAKLYNIPTNDINKDNFEFDDFSLDNLASNPWVVIINNISNKIKSDSILLKQLLKKWESELKHLESLSLNKVKERNRINVLKTKTAKNRMYLLFITEQYESLLLETRDAERSWLWYQVKEKKGMDWVIERKSIKRRNIESDLLITNRYHNLVYIHKNSANIKFKIDFNNGMQKFSEISIALVRDDMTSLQMKEIYVNQNLTALDRGALYKKIEESEHKEYIDNILNKTEKISELFYLNGSITNRLAPQDFYLMLADDTSNGRCYPLVRAMSVALSNRGTKGANLLIDRLFVASATPNETDSVLFKSALAKLHSNISAVEASIPHGYMDLNEIKNLLTLKEKNMMFAVNTRAHSMLIGKTVTDGYTLYYFYDPNFGLFSFDKSKSLFSAVNKFMIDNQMAKYYSAFGTDSTPTFSVLTIVNDDMALVPVGNYLNVDNLSDVESLSTASERQQSVVQLIERQDIVEVDIQLKTSLTILDAQQWGKSLSKSIEKISSEHRLGKSWLPLFSNIEEIEDNHYRIQFINKDDPQSTYWAETTDSSLIAFKNYYEKNMLAFEQYYYINENKVVPKGGDINTVPIEGLNAGIAIQSIIQWAENRTKKLSEDNENSSNLSLALKLHSYVNYTMTAHGTMTDAVKITELVKTVLIEESDTSAMVISDFSFSLANVANEGVGLIFNGAVVGFDIYELEHAENESQKVVFGTQLAFDSVGLIAGAGSAGAGFLGAASTSMALGGASVIFAGLGIGFAGLARNFAIIGDNAKAVGRYFYALDQAYKGNGYDYLSDKKALVPRFGAVFRKIDLRSKQIEFDSQYIYRTSSVSAGGGRRNYIFWGGNFPTMVIDKDKAINIRDGIGYQNKVHKLETENVEALILPVIPKSYIKYNYNLWPGATMRHDCGFDVIRRLENEDNFDYDFYIFPSENTITQIYHEYVDTPIEVRLDKQYRYLFVPKLAKEWHGYIKYEIQGGGGEYQISIQEGVKIKLMDDDGKASRWVINTEQLNNPSIKVLENGLNIGGVEIEISSYLNKDNIFVLDKNNELSKVNFEALTVSVVSEDASQWGNSQQTLVSHLRQLSHENKLYEKYIVIENYKHNEINVGRAFFEMDKERFIFINSEKYKNNNMVLGTALDEVAYFYVLKSNVMLGVDISSGDILSEYKMTYPETASIEIIDIWQEDESIYISCEIMVKGNLVKTTHLFYNNKIQLLSITIDVISQENPSELFDKISSNKTVSFLAEHMVGITDNGRVSNSTTSELAKVVMISEESEGKVSQRYWYFIENDKIIIPNYNSIRERGGLSLNPTKEDTSLLSNLFLVGGLLDEKGNKVFYFYNDKNKIIYRQESFEKQNLNSTSSVMESIEIPDLKNVILWEKSILAIDVYGIVYQINADGKSHQVALNTFWFEQHPFWWDSLNELFGDLPILTLFGIKSSNGKDTVPAWYVDNKVVIAQELLTGNTLKLLGRNKDDSGVLIFDTVSRKIYIQKYATPEQLRDSFGSGYQIKEVSSLPSIIELHPNTKFKSVKRVNSGVLLFTENDEILYHDVILNGENKPSPVGTSLIIQAKKENGILIPPVISNVKNLVLSGGEGLGRYVLIRSVWRHYKVIVIDNYANDSLIDTISLPVDDLDSLLVNQYNDDLLLTDPSTGTILMLRQVFGEQSQTHKHLQINCINKFASYNVDELIQKASFESRLSTEVSLRKKLESAPYKGEFSDLSISRLTEVMAPFSSEKSFLTSDATNQHLQKHTSEQVFSLFNEKQ</sequence>
<dbReference type="EMBL" id="JAUQTG010000003">
    <property type="protein sequence ID" value="MDO7856067.1"/>
    <property type="molecule type" value="Genomic_DNA"/>
</dbReference>
<evidence type="ECO:0000313" key="2">
    <source>
        <dbReference type="EMBL" id="MDG4698702.1"/>
    </source>
</evidence>
<evidence type="ECO:0000313" key="5">
    <source>
        <dbReference type="Proteomes" id="UP001176478"/>
    </source>
</evidence>
<reference evidence="2" key="1">
    <citation type="submission" date="2023-03" db="EMBL/GenBank/DDBJ databases">
        <title>a new species belonging to Providencia genus.</title>
        <authorList>
            <person name="Yang W."/>
            <person name="Hu F."/>
            <person name="Shen S."/>
            <person name="Ding L."/>
            <person name="Yin D."/>
        </authorList>
    </citation>
    <scope>NUCLEOTIDE SEQUENCE</scope>
    <source>
        <strain evidence="2">CRE-3FA-0001</strain>
    </source>
</reference>
<name>A0AA42K3E0_9GAMM</name>
<reference evidence="3" key="3">
    <citation type="journal article" date="2024" name="Int. J. Antimicrob. Agents">
        <title>Identification of a novel Providencia species showing multi-drug-resistant in three patients with hospital-acquired infection.</title>
        <authorList>
            <person name="Yang W."/>
            <person name="Chen J."/>
            <person name="Yang F."/>
            <person name="Ji P."/>
            <person name="Shen S."/>
            <person name="Yin D."/>
            <person name="Hu F."/>
        </authorList>
    </citation>
    <scope>NUCLEOTIDE SEQUENCE</scope>
    <source>
        <strain evidence="3">CRE-138-0111</strain>
    </source>
</reference>
<accession>A0AA42K3E0</accession>
<keyword evidence="5" id="KW-1185">Reference proteome</keyword>
<evidence type="ECO:0000313" key="3">
    <source>
        <dbReference type="EMBL" id="MDO7856067.1"/>
    </source>
</evidence>
<feature type="domain" description="TcdA/TcdB toxin pore forming" evidence="1">
    <location>
        <begin position="721"/>
        <end position="1370"/>
    </location>
</feature>
<dbReference type="Proteomes" id="UP001156701">
    <property type="component" value="Unassembled WGS sequence"/>
</dbReference>
<dbReference type="Pfam" id="PF12920">
    <property type="entry name" value="TcdA_TcdB_pore"/>
    <property type="match status" value="1"/>
</dbReference>
<dbReference type="Proteomes" id="UP001176478">
    <property type="component" value="Unassembled WGS sequence"/>
</dbReference>
<reference evidence="3" key="2">
    <citation type="submission" date="2023-07" db="EMBL/GenBank/DDBJ databases">
        <authorList>
            <person name="Yang W."/>
            <person name="Chen J."/>
            <person name="Ji P."/>
            <person name="Hu F."/>
        </authorList>
    </citation>
    <scope>NUCLEOTIDE SEQUENCE</scope>
    <source>
        <strain evidence="3">CRE-138-0111</strain>
    </source>
</reference>
<evidence type="ECO:0000313" key="4">
    <source>
        <dbReference type="Proteomes" id="UP001156701"/>
    </source>
</evidence>
<dbReference type="EMBL" id="JARRYG010000033">
    <property type="protein sequence ID" value="MDG4698702.1"/>
    <property type="molecule type" value="Genomic_DNA"/>
</dbReference>
<dbReference type="RefSeq" id="WP_278030787.1">
    <property type="nucleotide sequence ID" value="NZ_JARRYG010000033.1"/>
</dbReference>
<evidence type="ECO:0000259" key="1">
    <source>
        <dbReference type="Pfam" id="PF12920"/>
    </source>
</evidence>
<proteinExistence type="predicted"/>
<protein>
    <submittedName>
        <fullName evidence="2">TcdA/TcdB pore-forming domain-containing protein</fullName>
    </submittedName>
</protein>